<dbReference type="InterPro" id="IPR038050">
    <property type="entry name" value="Neuro_actylchol_rec"/>
</dbReference>
<keyword evidence="7" id="KW-1133">Transmembrane helix</keyword>
<dbReference type="SUPFAM" id="SSF63712">
    <property type="entry name" value="Nicotinic receptor ligand binding domain-like"/>
    <property type="match status" value="1"/>
</dbReference>
<keyword evidence="7" id="KW-0812">Transmembrane</keyword>
<keyword evidence="6" id="KW-0407">Ion channel</keyword>
<evidence type="ECO:0000256" key="1">
    <source>
        <dbReference type="ARBA" id="ARBA00004141"/>
    </source>
</evidence>
<sequence length="285" mass="33028">MKFEDYPFDVQRCIFSVGLMTTTDAEAEIKWFSDKTCPYMEAPLEMLRKIEPLQFYLGEPTLHSITKEYFQGGSENEVEKDRFTYLLVNFTFVRRIVSSIINIYVPSALIVAMSWATFWMRLDSIPARVALSVTSLLTLCTQVQQYKRNLPPVSYVTAMDIWLFVCIFMVFSTLVEFAVCFNIFAQSQDQLKKNSLQLADPDLKLKKAAWPEISDQTTSLTDEKVKQKKTDNKEFCDPILIDSYCKFIFPGLFILFAIIYWSYNLTAYINNIAVLLHENGELEEI</sequence>
<dbReference type="InterPro" id="IPR006029">
    <property type="entry name" value="Neurotrans-gated_channel_TM"/>
</dbReference>
<dbReference type="CDD" id="cd19049">
    <property type="entry name" value="LGIC_TM_anion"/>
    <property type="match status" value="1"/>
</dbReference>
<dbReference type="Gene3D" id="1.20.58.390">
    <property type="entry name" value="Neurotransmitter-gated ion-channel transmembrane domain"/>
    <property type="match status" value="1"/>
</dbReference>
<dbReference type="Gene3D" id="2.70.170.10">
    <property type="entry name" value="Neurotransmitter-gated ion-channel ligand-binding domain"/>
    <property type="match status" value="1"/>
</dbReference>
<dbReference type="GO" id="GO:0099095">
    <property type="term" value="F:ligand-gated monoatomic anion channel activity"/>
    <property type="evidence" value="ECO:0007669"/>
    <property type="project" value="UniProtKB-ARBA"/>
</dbReference>
<evidence type="ECO:0000259" key="8">
    <source>
        <dbReference type="Pfam" id="PF02932"/>
    </source>
</evidence>
<keyword evidence="4" id="KW-1003">Cell membrane</keyword>
<feature type="transmembrane region" description="Helical" evidence="7">
    <location>
        <begin position="103"/>
        <end position="122"/>
    </location>
</feature>
<reference evidence="9" key="1">
    <citation type="journal article" date="2020" name="bioRxiv">
        <title>Chromosome-level reference genome of the European wasp spider Argiope bruennichi: a resource for studies on range expansion and evolutionary adaptation.</title>
        <authorList>
            <person name="Sheffer M.M."/>
            <person name="Hoppe A."/>
            <person name="Krehenwinkel H."/>
            <person name="Uhl G."/>
            <person name="Kuss A.W."/>
            <person name="Jensen L."/>
            <person name="Jensen C."/>
            <person name="Gillespie R.G."/>
            <person name="Hoff K.J."/>
            <person name="Prost S."/>
        </authorList>
    </citation>
    <scope>NUCLEOTIDE SEQUENCE</scope>
</reference>
<dbReference type="EMBL" id="JABXBU010000015">
    <property type="protein sequence ID" value="KAF8787437.1"/>
    <property type="molecule type" value="Genomic_DNA"/>
</dbReference>
<evidence type="ECO:0000256" key="4">
    <source>
        <dbReference type="ARBA" id="ARBA00022475"/>
    </source>
</evidence>
<keyword evidence="3" id="KW-0813">Transport</keyword>
<dbReference type="AlphaFoldDB" id="A0A8T0F8B5"/>
<organism evidence="9 10">
    <name type="scientific">Argiope bruennichi</name>
    <name type="common">Wasp spider</name>
    <name type="synonym">Aranea bruennichi</name>
    <dbReference type="NCBI Taxonomy" id="94029"/>
    <lineage>
        <taxon>Eukaryota</taxon>
        <taxon>Metazoa</taxon>
        <taxon>Ecdysozoa</taxon>
        <taxon>Arthropoda</taxon>
        <taxon>Chelicerata</taxon>
        <taxon>Arachnida</taxon>
        <taxon>Araneae</taxon>
        <taxon>Araneomorphae</taxon>
        <taxon>Entelegynae</taxon>
        <taxon>Araneoidea</taxon>
        <taxon>Araneidae</taxon>
        <taxon>Argiope</taxon>
    </lineage>
</organism>
<dbReference type="PRINTS" id="PR00253">
    <property type="entry name" value="GABAARECEPTR"/>
</dbReference>
<dbReference type="GO" id="GO:0005254">
    <property type="term" value="F:chloride channel activity"/>
    <property type="evidence" value="ECO:0007669"/>
    <property type="project" value="UniProtKB-ARBA"/>
</dbReference>
<dbReference type="InterPro" id="IPR006201">
    <property type="entry name" value="Neur_channel"/>
</dbReference>
<dbReference type="Pfam" id="PF02932">
    <property type="entry name" value="Neur_chan_memb"/>
    <property type="match status" value="1"/>
</dbReference>
<feature type="transmembrane region" description="Helical" evidence="7">
    <location>
        <begin position="243"/>
        <end position="263"/>
    </location>
</feature>
<reference evidence="9" key="2">
    <citation type="submission" date="2020-06" db="EMBL/GenBank/DDBJ databases">
        <authorList>
            <person name="Sheffer M."/>
        </authorList>
    </citation>
    <scope>NUCLEOTIDE SEQUENCE</scope>
</reference>
<dbReference type="InterPro" id="IPR006028">
    <property type="entry name" value="GABAA/Glycine_rcpt"/>
</dbReference>
<keyword evidence="10" id="KW-1185">Reference proteome</keyword>
<evidence type="ECO:0000256" key="7">
    <source>
        <dbReference type="SAM" id="Phobius"/>
    </source>
</evidence>
<evidence type="ECO:0000256" key="3">
    <source>
        <dbReference type="ARBA" id="ARBA00022448"/>
    </source>
</evidence>
<dbReference type="GO" id="GO:0005886">
    <property type="term" value="C:plasma membrane"/>
    <property type="evidence" value="ECO:0007669"/>
    <property type="project" value="UniProtKB-SubCell"/>
</dbReference>
<evidence type="ECO:0000256" key="5">
    <source>
        <dbReference type="ARBA" id="ARBA00023065"/>
    </source>
</evidence>
<feature type="domain" description="Neurotransmitter-gated ion-channel transmembrane" evidence="8">
    <location>
        <begin position="103"/>
        <end position="194"/>
    </location>
</feature>
<comment type="subcellular location">
    <subcellularLocation>
        <location evidence="2">Cell membrane</location>
    </subcellularLocation>
    <subcellularLocation>
        <location evidence="1">Membrane</location>
        <topology evidence="1">Multi-pass membrane protein</topology>
    </subcellularLocation>
</comment>
<evidence type="ECO:0000313" key="9">
    <source>
        <dbReference type="EMBL" id="KAF8787437.1"/>
    </source>
</evidence>
<keyword evidence="9" id="KW-0675">Receptor</keyword>
<keyword evidence="7" id="KW-0472">Membrane</keyword>
<dbReference type="PANTHER" id="PTHR18945">
    <property type="entry name" value="NEUROTRANSMITTER GATED ION CHANNEL"/>
    <property type="match status" value="1"/>
</dbReference>
<evidence type="ECO:0000256" key="6">
    <source>
        <dbReference type="ARBA" id="ARBA00023303"/>
    </source>
</evidence>
<dbReference type="InterPro" id="IPR036719">
    <property type="entry name" value="Neuro-gated_channel_TM_sf"/>
</dbReference>
<evidence type="ECO:0000256" key="2">
    <source>
        <dbReference type="ARBA" id="ARBA00004236"/>
    </source>
</evidence>
<keyword evidence="5" id="KW-0406">Ion transport</keyword>
<dbReference type="InterPro" id="IPR036734">
    <property type="entry name" value="Neur_chan_lig-bd_sf"/>
</dbReference>
<feature type="transmembrane region" description="Helical" evidence="7">
    <location>
        <begin position="161"/>
        <end position="185"/>
    </location>
</feature>
<accession>A0A8T0F8B5</accession>
<evidence type="ECO:0000313" key="10">
    <source>
        <dbReference type="Proteomes" id="UP000807504"/>
    </source>
</evidence>
<proteinExistence type="predicted"/>
<dbReference type="GO" id="GO:0004888">
    <property type="term" value="F:transmembrane signaling receptor activity"/>
    <property type="evidence" value="ECO:0007669"/>
    <property type="project" value="InterPro"/>
</dbReference>
<comment type="caution">
    <text evidence="9">The sequence shown here is derived from an EMBL/GenBank/DDBJ whole genome shotgun (WGS) entry which is preliminary data.</text>
</comment>
<gene>
    <name evidence="9" type="ORF">HNY73_009035</name>
</gene>
<dbReference type="GO" id="GO:0005230">
    <property type="term" value="F:extracellular ligand-gated monoatomic ion channel activity"/>
    <property type="evidence" value="ECO:0007669"/>
    <property type="project" value="InterPro"/>
</dbReference>
<name>A0A8T0F8B5_ARGBR</name>
<dbReference type="SUPFAM" id="SSF90112">
    <property type="entry name" value="Neurotransmitter-gated ion-channel transmembrane pore"/>
    <property type="match status" value="1"/>
</dbReference>
<protein>
    <submittedName>
        <fullName evidence="9">Glycine receptor subunit alpha-3 like protein</fullName>
    </submittedName>
</protein>
<dbReference type="Proteomes" id="UP000807504">
    <property type="component" value="Unassembled WGS sequence"/>
</dbReference>